<dbReference type="GO" id="GO:0003677">
    <property type="term" value="F:DNA binding"/>
    <property type="evidence" value="ECO:0007669"/>
    <property type="project" value="UniProtKB-UniRule"/>
</dbReference>
<dbReference type="STRING" id="1206466.K0KN27"/>
<keyword evidence="11" id="KW-1185">Reference proteome</keyword>
<keyword evidence="4 7" id="KW-0804">Transcription</keyword>
<feature type="region of interest" description="Disordered" evidence="8">
    <location>
        <begin position="240"/>
        <end position="288"/>
    </location>
</feature>
<evidence type="ECO:0000256" key="1">
    <source>
        <dbReference type="ARBA" id="ARBA00004123"/>
    </source>
</evidence>
<evidence type="ECO:0000256" key="8">
    <source>
        <dbReference type="SAM" id="MobiDB-lite"/>
    </source>
</evidence>
<dbReference type="InParanoid" id="K0KN27"/>
<dbReference type="HOGENOM" id="CLU_056580_2_0_1"/>
<evidence type="ECO:0000259" key="9">
    <source>
        <dbReference type="PROSITE" id="PS51351"/>
    </source>
</evidence>
<evidence type="ECO:0000256" key="7">
    <source>
        <dbReference type="PIRNR" id="PIRNR016398"/>
    </source>
</evidence>
<organism evidence="10 11">
    <name type="scientific">Wickerhamomyces ciferrii (strain ATCC 14091 / BCRC 22168 / CBS 111 / JCM 3599 / NBRC 0793 / NRRL Y-1031 F-60-10)</name>
    <name type="common">Yeast</name>
    <name type="synonym">Pichia ciferrii</name>
    <dbReference type="NCBI Taxonomy" id="1206466"/>
    <lineage>
        <taxon>Eukaryota</taxon>
        <taxon>Fungi</taxon>
        <taxon>Dikarya</taxon>
        <taxon>Ascomycota</taxon>
        <taxon>Saccharomycotina</taxon>
        <taxon>Saccharomycetes</taxon>
        <taxon>Phaffomycetales</taxon>
        <taxon>Wickerhamomycetaceae</taxon>
        <taxon>Wickerhamomyces</taxon>
    </lineage>
</organism>
<dbReference type="PANTHER" id="PTHR12716:SF8">
    <property type="entry name" value="TRANSCRIPTION INITIATION FACTOR IIE SUBUNIT BETA"/>
    <property type="match status" value="1"/>
</dbReference>
<comment type="function">
    <text evidence="6 7">Recruits TFIIH to the initiation complex and stimulates the RNA polymerase II C-terminal domain kinase and DNA-dependent ATPase activities of TFIIH. Both TFIIH and TFIIE are required for promoter clearance by RNA polymerase.</text>
</comment>
<proteinExistence type="inferred from homology"/>
<dbReference type="GO" id="GO:0001097">
    <property type="term" value="F:TFIIH-class transcription factor complex binding"/>
    <property type="evidence" value="ECO:0007669"/>
    <property type="project" value="TreeGrafter"/>
</dbReference>
<feature type="domain" description="TFIIE beta" evidence="9">
    <location>
        <begin position="71"/>
        <end position="148"/>
    </location>
</feature>
<dbReference type="InterPro" id="IPR054600">
    <property type="entry name" value="TFA2_E-tether"/>
</dbReference>
<evidence type="ECO:0000256" key="5">
    <source>
        <dbReference type="ARBA" id="ARBA00023242"/>
    </source>
</evidence>
<comment type="similarity">
    <text evidence="7">Belongs to the TFIIE beta subunit family.</text>
</comment>
<dbReference type="InterPro" id="IPR003166">
    <property type="entry name" value="TFIIE_bsu_DNA-bd"/>
</dbReference>
<keyword evidence="3 7" id="KW-0238">DNA-binding</keyword>
<dbReference type="AlphaFoldDB" id="K0KN27"/>
<dbReference type="Pfam" id="PF02186">
    <property type="entry name" value="TFIIE_beta"/>
    <property type="match status" value="1"/>
</dbReference>
<dbReference type="PIRSF" id="PIRSF016398">
    <property type="entry name" value="TFIIE-beta"/>
    <property type="match status" value="1"/>
</dbReference>
<protein>
    <recommendedName>
        <fullName evidence="7">Transcription initiation factor IIE subunit beta</fullName>
    </recommendedName>
</protein>
<dbReference type="Pfam" id="PF18121">
    <property type="entry name" value="TFA2_Winged_2"/>
    <property type="match status" value="1"/>
</dbReference>
<comment type="caution">
    <text evidence="10">The sequence shown here is derived from an EMBL/GenBank/DDBJ whole genome shotgun (WGS) entry which is preliminary data.</text>
</comment>
<dbReference type="GO" id="GO:0006367">
    <property type="term" value="P:transcription initiation at RNA polymerase II promoter"/>
    <property type="evidence" value="ECO:0007669"/>
    <property type="project" value="UniProtKB-UniRule"/>
</dbReference>
<evidence type="ECO:0000256" key="3">
    <source>
        <dbReference type="ARBA" id="ARBA00023125"/>
    </source>
</evidence>
<evidence type="ECO:0000313" key="10">
    <source>
        <dbReference type="EMBL" id="CCH44376.1"/>
    </source>
</evidence>
<dbReference type="eggNOG" id="KOG3095">
    <property type="taxonomic scope" value="Eukaryota"/>
</dbReference>
<accession>K0KN27</accession>
<dbReference type="InterPro" id="IPR040501">
    <property type="entry name" value="TFA2_Winged_2"/>
</dbReference>
<dbReference type="FunCoup" id="K0KN27">
    <property type="interactions" value="508"/>
</dbReference>
<dbReference type="Proteomes" id="UP000009328">
    <property type="component" value="Unassembled WGS sequence"/>
</dbReference>
<dbReference type="InterPro" id="IPR016656">
    <property type="entry name" value="TFIIE-bsu"/>
</dbReference>
<evidence type="ECO:0000256" key="4">
    <source>
        <dbReference type="ARBA" id="ARBA00023163"/>
    </source>
</evidence>
<dbReference type="PROSITE" id="PS51351">
    <property type="entry name" value="TFIIE_BETA_C"/>
    <property type="match status" value="1"/>
</dbReference>
<dbReference type="Pfam" id="PF22254">
    <property type="entry name" value="TFA2_E-tether"/>
    <property type="match status" value="1"/>
</dbReference>
<reference evidence="10 11" key="1">
    <citation type="journal article" date="2012" name="Eukaryot. Cell">
        <title>Draft genome sequence of Wickerhamomyces ciferrii NRRL Y-1031 F-60-10.</title>
        <authorList>
            <person name="Schneider J."/>
            <person name="Andrea H."/>
            <person name="Blom J."/>
            <person name="Jaenicke S."/>
            <person name="Ruckert C."/>
            <person name="Schorsch C."/>
            <person name="Szczepanowski R."/>
            <person name="Farwick M."/>
            <person name="Goesmann A."/>
            <person name="Puhler A."/>
            <person name="Schaffer S."/>
            <person name="Tauch A."/>
            <person name="Kohler T."/>
            <person name="Brinkrolf K."/>
        </authorList>
    </citation>
    <scope>NUCLEOTIDE SEQUENCE [LARGE SCALE GENOMIC DNA]</scope>
    <source>
        <strain evidence="11">ATCC 14091 / BCRC 22168 / CBS 111 / JCM 3599 / NBRC 0793 / NRRL Y-1031 F-60-10</strain>
    </source>
</reference>
<evidence type="ECO:0000313" key="11">
    <source>
        <dbReference type="Proteomes" id="UP000009328"/>
    </source>
</evidence>
<keyword evidence="2 7" id="KW-0805">Transcription regulation</keyword>
<comment type="subcellular location">
    <subcellularLocation>
        <location evidence="1 7">Nucleus</location>
    </subcellularLocation>
</comment>
<dbReference type="PANTHER" id="PTHR12716">
    <property type="entry name" value="TRANSCRIPTION INITIATION FACTOR IIE, BETA SUBUNIT"/>
    <property type="match status" value="1"/>
</dbReference>
<dbReference type="GO" id="GO:0005673">
    <property type="term" value="C:transcription factor TFIIE complex"/>
    <property type="evidence" value="ECO:0007669"/>
    <property type="project" value="UniProtKB-UniRule"/>
</dbReference>
<feature type="compositionally biased region" description="Low complexity" evidence="8">
    <location>
        <begin position="36"/>
        <end position="52"/>
    </location>
</feature>
<feature type="region of interest" description="Disordered" evidence="8">
    <location>
        <begin position="16"/>
        <end position="78"/>
    </location>
</feature>
<evidence type="ECO:0000256" key="2">
    <source>
        <dbReference type="ARBA" id="ARBA00023015"/>
    </source>
</evidence>
<evidence type="ECO:0000256" key="6">
    <source>
        <dbReference type="ARBA" id="ARBA00025581"/>
    </source>
</evidence>
<sequence>MSNPLLANLNAFKNKVKTAPVLPSRRPNSTPPPPSQSQSRKPLSSSSSGNKRSALDYDDDDEFDDKPIKNKKPAYDTSGSHLSTKLLLAVEYIKERVNPVPIDTLLSYLSLNNDEQKSKLLTLVKNLDKIYFNPDDNTLEYVSIHNIKDKNDLLIFLRQQPTFKGISVKELKDGWNECIQSINELEEEGSILVLRTKKDNHPRLVWANVGGELGIVDEEFVKLWLNVKLPDRSELPGLLNKRGLKPASVDPATVKNTNNEPQKKRKQRKGKITNTHMTGILKDYSQGR</sequence>
<dbReference type="EMBL" id="CAIF01000123">
    <property type="protein sequence ID" value="CCH44376.1"/>
    <property type="molecule type" value="Genomic_DNA"/>
</dbReference>
<comment type="subunit">
    <text evidence="7">Tetramer of two alpha and two beta chains.</text>
</comment>
<gene>
    <name evidence="10" type="ORF">BN7_3939</name>
</gene>
<keyword evidence="5 7" id="KW-0539">Nucleus</keyword>
<name>K0KN27_WICCF</name>